<name>A0A1E1WWV8_9ACAR</name>
<evidence type="ECO:0000313" key="1">
    <source>
        <dbReference type="EMBL" id="JAT91261.1"/>
    </source>
</evidence>
<feature type="non-terminal residue" evidence="1">
    <location>
        <position position="1"/>
    </location>
</feature>
<proteinExistence type="evidence at transcript level"/>
<organism evidence="1">
    <name type="scientific">Amblyomma aureolatum</name>
    <dbReference type="NCBI Taxonomy" id="187763"/>
    <lineage>
        <taxon>Eukaryota</taxon>
        <taxon>Metazoa</taxon>
        <taxon>Ecdysozoa</taxon>
        <taxon>Arthropoda</taxon>
        <taxon>Chelicerata</taxon>
        <taxon>Arachnida</taxon>
        <taxon>Acari</taxon>
        <taxon>Parasitiformes</taxon>
        <taxon>Ixodida</taxon>
        <taxon>Ixodoidea</taxon>
        <taxon>Ixodidae</taxon>
        <taxon>Amblyomminae</taxon>
        <taxon>Amblyomma</taxon>
    </lineage>
</organism>
<sequence length="193" mass="21015">SGRCSTTGSRAPWPGSWCPSCAAAATWYRRTATPTPLAPLWRPWPSATHRCPSSLPSSSTWAARTTCGTVLACCWSRRPLLGAGAAQAPARPQAWAPACEAVSQRRPVQPRMPWPSCTLCCVRRICWAACGSGGRATRRHRWPWPWNSRDALSRHRLPWRLPWPVCPVTSRPQACCRASAASGRSTGSGAVRS</sequence>
<dbReference type="EMBL" id="GFAC01007927">
    <property type="protein sequence ID" value="JAT91261.1"/>
    <property type="molecule type" value="mRNA"/>
</dbReference>
<accession>A0A1E1WWV8</accession>
<reference evidence="1" key="1">
    <citation type="journal article" date="2017" name="Front. Cell. Infect. Microbiol.">
        <title>The Distinct Transcriptional Response of the Midgut of Amblyomma sculptum and Amblyomma aureolatum Ticks to Rickettsia rickettsii Correlates to Their Differences in Susceptibility to Infection.</title>
        <authorList>
            <person name="Martins L.A."/>
            <person name="Galletti M.F.B.M."/>
            <person name="Ribeiro J.M."/>
            <person name="Fujita A."/>
            <person name="Costa F.B."/>
            <person name="Labruna M.B."/>
            <person name="Daffre S."/>
            <person name="Fogaca A.C."/>
        </authorList>
    </citation>
    <scope>NUCLEOTIDE SEQUENCE</scope>
</reference>
<dbReference type="AlphaFoldDB" id="A0A1E1WWV8"/>
<protein>
    <submittedName>
        <fullName evidence="1">Uncharacterized protein</fullName>
    </submittedName>
</protein>